<dbReference type="OrthoDB" id="5950063at2759"/>
<keyword evidence="1" id="KW-0472">Membrane</keyword>
<sequence>MASQCLLFTARALFIAPHQVSCIQHLRAVLPLSKRYGGIIHNPTVLNQFKCMSLTSQGRHYVRLLPGQPLRSSHSAVVRDVVLFEHDRTRFFRILALFCGGQFLFWSYLAYFAFTGLRDTRKSSKEPQKVRTELGLFSFDMNLGSNSWRFGFTLGCLIIGGGIVGLGMLFSRRSVSRVVLHKGGGKVTVCTQSPLGVSNAWHLTVPLNQVACHAHRQESPSFIPLKVKNHKFYFLLDKEGNLNNPKLFDVTVGAYRPL</sequence>
<keyword evidence="4" id="KW-1185">Reference proteome</keyword>
<feature type="transmembrane region" description="Helical" evidence="1">
    <location>
        <begin position="91"/>
        <end position="114"/>
    </location>
</feature>
<protein>
    <recommendedName>
        <fullName evidence="5">Transmembrane protein 223</fullName>
    </recommendedName>
</protein>
<dbReference type="InterPro" id="IPR026100">
    <property type="entry name" value="Tmem223"/>
</dbReference>
<keyword evidence="1" id="KW-1133">Transmembrane helix</keyword>
<gene>
    <name evidence="3" type="ORF">PHYPO_G00060740</name>
</gene>
<evidence type="ECO:0008006" key="5">
    <source>
        <dbReference type="Google" id="ProtNLM"/>
    </source>
</evidence>
<feature type="transmembrane region" description="Helical" evidence="1">
    <location>
        <begin position="150"/>
        <end position="170"/>
    </location>
</feature>
<dbReference type="Proteomes" id="UP000327468">
    <property type="component" value="Chromosome 15"/>
</dbReference>
<dbReference type="GO" id="GO:0007399">
    <property type="term" value="P:nervous system development"/>
    <property type="evidence" value="ECO:0007669"/>
    <property type="project" value="TreeGrafter"/>
</dbReference>
<dbReference type="EMBL" id="VFJC01000016">
    <property type="protein sequence ID" value="KAB5548877.1"/>
    <property type="molecule type" value="Genomic_DNA"/>
</dbReference>
<dbReference type="PANTHER" id="PTHR14549">
    <property type="entry name" value="TRANSMEMBRANE PROTEIN 223"/>
    <property type="match status" value="1"/>
</dbReference>
<dbReference type="InterPro" id="IPR045325">
    <property type="entry name" value="TMEM70/TMEM186/TMEM223"/>
</dbReference>
<accession>A0A5N5M1C2</accession>
<evidence type="ECO:0000256" key="2">
    <source>
        <dbReference type="SAM" id="SignalP"/>
    </source>
</evidence>
<dbReference type="AlphaFoldDB" id="A0A5N5M1C2"/>
<evidence type="ECO:0000313" key="4">
    <source>
        <dbReference type="Proteomes" id="UP000327468"/>
    </source>
</evidence>
<evidence type="ECO:0000256" key="1">
    <source>
        <dbReference type="SAM" id="Phobius"/>
    </source>
</evidence>
<comment type="caution">
    <text evidence="3">The sequence shown here is derived from an EMBL/GenBank/DDBJ whole genome shotgun (WGS) entry which is preliminary data.</text>
</comment>
<evidence type="ECO:0000313" key="3">
    <source>
        <dbReference type="EMBL" id="KAB5548877.1"/>
    </source>
</evidence>
<keyword evidence="2" id="KW-0732">Signal</keyword>
<reference evidence="3 4" key="1">
    <citation type="submission" date="2019-06" db="EMBL/GenBank/DDBJ databases">
        <title>A chromosome-scale genome assembly of the striped catfish, Pangasianodon hypophthalmus.</title>
        <authorList>
            <person name="Wen M."/>
            <person name="Zahm M."/>
            <person name="Roques C."/>
            <person name="Cabau C."/>
            <person name="Klopp C."/>
            <person name="Donnadieu C."/>
            <person name="Jouanno E."/>
            <person name="Avarre J.-C."/>
            <person name="Campet M."/>
            <person name="Ha T.T.T."/>
            <person name="Dugue R."/>
            <person name="Lampietro C."/>
            <person name="Louis A."/>
            <person name="Herpin A."/>
            <person name="Echchiki A."/>
            <person name="Berthelot C."/>
            <person name="Parey E."/>
            <person name="Roest-Crollius H."/>
            <person name="Braasch I."/>
            <person name="Postlethwait J."/>
            <person name="Bobe J."/>
            <person name="Montfort J."/>
            <person name="Bouchez O."/>
            <person name="Begum T."/>
            <person name="Schartl M."/>
            <person name="Guiguen Y."/>
        </authorList>
    </citation>
    <scope>NUCLEOTIDE SEQUENCE [LARGE SCALE GENOMIC DNA]</scope>
    <source>
        <strain evidence="3 4">Indonesia</strain>
        <tissue evidence="3">Blood</tissue>
    </source>
</reference>
<dbReference type="PANTHER" id="PTHR14549:SF2">
    <property type="entry name" value="TRANSMEMBRANE PROTEIN 223"/>
    <property type="match status" value="1"/>
</dbReference>
<organism evidence="3 4">
    <name type="scientific">Pangasianodon hypophthalmus</name>
    <name type="common">Striped catfish</name>
    <name type="synonym">Helicophagus hypophthalmus</name>
    <dbReference type="NCBI Taxonomy" id="310915"/>
    <lineage>
        <taxon>Eukaryota</taxon>
        <taxon>Metazoa</taxon>
        <taxon>Chordata</taxon>
        <taxon>Craniata</taxon>
        <taxon>Vertebrata</taxon>
        <taxon>Euteleostomi</taxon>
        <taxon>Actinopterygii</taxon>
        <taxon>Neopterygii</taxon>
        <taxon>Teleostei</taxon>
        <taxon>Ostariophysi</taxon>
        <taxon>Siluriformes</taxon>
        <taxon>Pangasiidae</taxon>
        <taxon>Pangasianodon</taxon>
    </lineage>
</organism>
<keyword evidence="1" id="KW-0812">Transmembrane</keyword>
<name>A0A5N5M1C2_PANHP</name>
<dbReference type="GO" id="GO:0005739">
    <property type="term" value="C:mitochondrion"/>
    <property type="evidence" value="ECO:0007669"/>
    <property type="project" value="TreeGrafter"/>
</dbReference>
<feature type="signal peptide" evidence="2">
    <location>
        <begin position="1"/>
        <end position="22"/>
    </location>
</feature>
<proteinExistence type="predicted"/>
<dbReference type="Pfam" id="PF06979">
    <property type="entry name" value="TMEM70"/>
    <property type="match status" value="1"/>
</dbReference>
<feature type="chain" id="PRO_5024301599" description="Transmembrane protein 223" evidence="2">
    <location>
        <begin position="23"/>
        <end position="258"/>
    </location>
</feature>